<sequence>MINAFFELEPADKTLRIMNRYRRDHPLYTIPHQEPEKLKRILENQDLPAGGQGVQNLYHKGILVDRVRSEGLERFKRFFSQVGPDVDLYSLSLVVAREYLRSEFAVIVYEDADLDFRLWQTTSPKDANAPRNYLVLYREPGQLRQLKQEMDTKRGDTLFLCRVMQGRIAEIGPMYVTHPTFCLDCMVRKLEAYHIRWSSPLSVPAGQLLEEEFLKSLIDHYSSYITLLSTVHERKMLLRDQEIGFTSLITPRYSRCHCLIS</sequence>
<dbReference type="EMBL" id="BORQ01000004">
    <property type="protein sequence ID" value="GIO32205.1"/>
    <property type="molecule type" value="Genomic_DNA"/>
</dbReference>
<dbReference type="RefSeq" id="WP_160038790.1">
    <property type="nucleotide sequence ID" value="NZ_BORQ01000004.1"/>
</dbReference>
<organism evidence="1 2">
    <name type="scientific">Paenibacillus albilobatus</name>
    <dbReference type="NCBI Taxonomy" id="2716884"/>
    <lineage>
        <taxon>Bacteria</taxon>
        <taxon>Bacillati</taxon>
        <taxon>Bacillota</taxon>
        <taxon>Bacilli</taxon>
        <taxon>Bacillales</taxon>
        <taxon>Paenibacillaceae</taxon>
        <taxon>Paenibacillus</taxon>
    </lineage>
</organism>
<keyword evidence="2" id="KW-1185">Reference proteome</keyword>
<evidence type="ECO:0000313" key="2">
    <source>
        <dbReference type="Proteomes" id="UP000679779"/>
    </source>
</evidence>
<dbReference type="Proteomes" id="UP000679779">
    <property type="component" value="Unassembled WGS sequence"/>
</dbReference>
<protein>
    <submittedName>
        <fullName evidence="1">Uncharacterized protein</fullName>
    </submittedName>
</protein>
<accession>A0A919XJW5</accession>
<dbReference type="AlphaFoldDB" id="A0A919XJW5"/>
<reference evidence="1" key="1">
    <citation type="submission" date="2021-03" db="EMBL/GenBank/DDBJ databases">
        <title>Antimicrobial resistance genes in bacteria isolated from Japanese honey, and their potential for conferring macrolide and lincosamide resistance in the American foulbrood pathogen Paenibacillus larvae.</title>
        <authorList>
            <person name="Okamoto M."/>
            <person name="Kumagai M."/>
            <person name="Kanamori H."/>
            <person name="Takamatsu D."/>
        </authorList>
    </citation>
    <scope>NUCLEOTIDE SEQUENCE</scope>
    <source>
        <strain evidence="1">J2TS6</strain>
    </source>
</reference>
<evidence type="ECO:0000313" key="1">
    <source>
        <dbReference type="EMBL" id="GIO32205.1"/>
    </source>
</evidence>
<gene>
    <name evidence="1" type="ORF">J2TS6_33460</name>
</gene>
<name>A0A919XJW5_9BACL</name>
<comment type="caution">
    <text evidence="1">The sequence shown here is derived from an EMBL/GenBank/DDBJ whole genome shotgun (WGS) entry which is preliminary data.</text>
</comment>
<proteinExistence type="predicted"/>